<accession>A0AAQ3JYD0</accession>
<proteinExistence type="predicted"/>
<keyword evidence="2" id="KW-1185">Reference proteome</keyword>
<dbReference type="Proteomes" id="UP001327560">
    <property type="component" value="Chromosome 2"/>
</dbReference>
<evidence type="ECO:0000313" key="2">
    <source>
        <dbReference type="Proteomes" id="UP001327560"/>
    </source>
</evidence>
<dbReference type="PANTHER" id="PTHR33181:SF19">
    <property type="entry name" value="OS04G0658200 PROTEIN"/>
    <property type="match status" value="1"/>
</dbReference>
<protein>
    <submittedName>
        <fullName evidence="1">Uncharacterized protein</fullName>
    </submittedName>
</protein>
<dbReference type="AlphaFoldDB" id="A0AAQ3JYD0"/>
<name>A0AAQ3JYD0_9LILI</name>
<reference evidence="1 2" key="1">
    <citation type="submission" date="2023-10" db="EMBL/GenBank/DDBJ databases">
        <title>Chromosome-scale genome assembly provides insights into flower coloration mechanisms of Canna indica.</title>
        <authorList>
            <person name="Li C."/>
        </authorList>
    </citation>
    <scope>NUCLEOTIDE SEQUENCE [LARGE SCALE GENOMIC DNA]</scope>
    <source>
        <tissue evidence="1">Flower</tissue>
    </source>
</reference>
<evidence type="ECO:0000313" key="1">
    <source>
        <dbReference type="EMBL" id="WOK98301.1"/>
    </source>
</evidence>
<sequence length="102" mass="12220">MAWWNKKLVFPVKRTLVAVAARRVKSRKQACRISADDGIRKLHDDVQMCGYQDVQVMWDMLRRSEMEISDAPKQHKWQFWRSLESPRRTTSCDSIEQQHHHK</sequence>
<organism evidence="1 2">
    <name type="scientific">Canna indica</name>
    <name type="common">Indian-shot</name>
    <dbReference type="NCBI Taxonomy" id="4628"/>
    <lineage>
        <taxon>Eukaryota</taxon>
        <taxon>Viridiplantae</taxon>
        <taxon>Streptophyta</taxon>
        <taxon>Embryophyta</taxon>
        <taxon>Tracheophyta</taxon>
        <taxon>Spermatophyta</taxon>
        <taxon>Magnoliopsida</taxon>
        <taxon>Liliopsida</taxon>
        <taxon>Zingiberales</taxon>
        <taxon>Cannaceae</taxon>
        <taxon>Canna</taxon>
    </lineage>
</organism>
<dbReference type="EMBL" id="CP136891">
    <property type="protein sequence ID" value="WOK98301.1"/>
    <property type="molecule type" value="Genomic_DNA"/>
</dbReference>
<dbReference type="PANTHER" id="PTHR33181">
    <property type="entry name" value="OS01G0778500 PROTEIN"/>
    <property type="match status" value="1"/>
</dbReference>
<gene>
    <name evidence="1" type="ORF">Cni_G07011</name>
</gene>